<evidence type="ECO:0000313" key="3">
    <source>
        <dbReference type="EMBL" id="ELY22976.1"/>
    </source>
</evidence>
<keyword evidence="2" id="KW-0614">Plasmid</keyword>
<reference evidence="4" key="1">
    <citation type="submission" date="2010-02" db="EMBL/GenBank/DDBJ databases">
        <title>Complete sequence of plasmid 3 of Natrialba magadii ATCC 43099.</title>
        <authorList>
            <consortium name="US DOE Joint Genome Institute"/>
            <person name="Lucas S."/>
            <person name="Copeland A."/>
            <person name="Lapidus A."/>
            <person name="Cheng J.-F."/>
            <person name="Bruce D."/>
            <person name="Goodwin L."/>
            <person name="Pitluck S."/>
            <person name="Davenport K."/>
            <person name="Saunders E."/>
            <person name="Detter J.C."/>
            <person name="Han C."/>
            <person name="Tapia R."/>
            <person name="Land M."/>
            <person name="Hauser L."/>
            <person name="Kyrpides N."/>
            <person name="Mikhailova N."/>
            <person name="De Castro R.E."/>
            <person name="Maupin-Furlow J.A."/>
            <person name="Woyke T."/>
        </authorList>
    </citation>
    <scope>NUCLEOTIDE SEQUENCE [LARGE SCALE GENOMIC DNA]</scope>
    <source>
        <strain evidence="4">ATCC 43099 / DSM 3394 / CCM 3739 / CIP 104546 / IAM 13178 / JCM 8861 / NBRC 102185 / NCIMB 2190 / MS3</strain>
        <plasmid evidence="4">pNMAG03</plasmid>
    </source>
</reference>
<reference evidence="3 5" key="3">
    <citation type="journal article" date="2014" name="PLoS Genet.">
        <title>Phylogenetically driven sequencing of extremely halophilic archaea reveals strategies for static and dynamic osmo-response.</title>
        <authorList>
            <person name="Becker E.A."/>
            <person name="Seitzer P.M."/>
            <person name="Tritt A."/>
            <person name="Larsen D."/>
            <person name="Krusor M."/>
            <person name="Yao A.I."/>
            <person name="Wu D."/>
            <person name="Madern D."/>
            <person name="Eisen J.A."/>
            <person name="Darling A.E."/>
            <person name="Facciotti M.T."/>
        </authorList>
    </citation>
    <scope>NUCLEOTIDE SEQUENCE [LARGE SCALE GENOMIC DNA]</scope>
    <source>
        <strain evidence="5">ATCC 43099 / DSM 3394 / CCM 3739 / CIP 104546 / IAM 13178 / JCM 8861 / NBRC 102185 / NCIMB 2190 / MS3</strain>
        <strain evidence="3">MS-3</strain>
    </source>
</reference>
<geneLocation type="plasmid" evidence="2 4">
    <name>pNMAG03</name>
</geneLocation>
<dbReference type="RefSeq" id="WP_004268183.1">
    <property type="nucleotide sequence ID" value="NC_013925.1"/>
</dbReference>
<dbReference type="Pfam" id="PF07505">
    <property type="entry name" value="DUF5131"/>
    <property type="match status" value="1"/>
</dbReference>
<name>D3T2C0_NATMM</name>
<dbReference type="Proteomes" id="UP000001879">
    <property type="component" value="Plasmid pNMAG03"/>
</dbReference>
<organism evidence="2 4">
    <name type="scientific">Natrialba magadii (strain ATCC 43099 / DSM 3394 / CCM 3739 / CIP 104546 / IAM 13178 / JCM 8861 / NBRC 102185 / NCIMB 2190 / MS3)</name>
    <name type="common">Natronobacterium magadii</name>
    <dbReference type="NCBI Taxonomy" id="547559"/>
    <lineage>
        <taxon>Archaea</taxon>
        <taxon>Methanobacteriati</taxon>
        <taxon>Methanobacteriota</taxon>
        <taxon>Stenosarchaea group</taxon>
        <taxon>Halobacteria</taxon>
        <taxon>Halobacteriales</taxon>
        <taxon>Natrialbaceae</taxon>
        <taxon>Natrialba</taxon>
    </lineage>
</organism>
<feature type="region of interest" description="Disordered" evidence="1">
    <location>
        <begin position="232"/>
        <end position="251"/>
    </location>
</feature>
<dbReference type="GeneID" id="8826849"/>
<dbReference type="KEGG" id="nmg:Nmag_4221"/>
<evidence type="ECO:0000313" key="5">
    <source>
        <dbReference type="Proteomes" id="UP000011543"/>
    </source>
</evidence>
<dbReference type="EMBL" id="AOHS01000065">
    <property type="protein sequence ID" value="ELY22976.1"/>
    <property type="molecule type" value="Genomic_DNA"/>
</dbReference>
<sequence>MPGETPISWCESSWNPHHGCFKVSEGCQNCNAERTSFHRYGHTDDEWTVSNAESNITLQEHHLEWPSTLDEPQRIFVNSMSDLFLPPTFVPDEHLHRIFDQIEANPEHVFIALTKHGTETGGRHPDEARILQWDREYGRWPDNLWMGVSIGTNGRAYRAECLRRTGASTKWISFEPLVGPIEDPAGTLAGIDWALAGGESGGEERREMDHSWARDIRDAAEEFGIPFYFKQSSGSKQGHEPELAEAGADAQEAAWEGEGTTLYRELPELTDELREHRPDLAEWEVREDAA</sequence>
<dbReference type="OrthoDB" id="240731at2157"/>
<evidence type="ECO:0000313" key="4">
    <source>
        <dbReference type="Proteomes" id="UP000001879"/>
    </source>
</evidence>
<accession>D3T2C0</accession>
<dbReference type="Proteomes" id="UP000011543">
    <property type="component" value="Unassembled WGS sequence"/>
</dbReference>
<protein>
    <submittedName>
        <fullName evidence="3">Gp37Gp68 family protein</fullName>
    </submittedName>
    <submittedName>
        <fullName evidence="2">Virus protein phiCh1-VP69</fullName>
    </submittedName>
</protein>
<dbReference type="AlphaFoldDB" id="D3T2C0"/>
<dbReference type="InterPro" id="IPR011101">
    <property type="entry name" value="DUF5131"/>
</dbReference>
<evidence type="ECO:0000256" key="1">
    <source>
        <dbReference type="SAM" id="MobiDB-lite"/>
    </source>
</evidence>
<reference evidence="2 4" key="2">
    <citation type="journal article" date="2012" name="BMC Genomics">
        <title>A comparative genomics perspective on the genetic content of the alkaliphilic haloarchaeon Natrialba magadii ATCC 43099T.</title>
        <authorList>
            <person name="Siddaramappa S."/>
            <person name="Challacombe J.F."/>
            <person name="Decastro R.E."/>
            <person name="Pfeiffer F."/>
            <person name="Sastre D.E."/>
            <person name="Gimenez M.I."/>
            <person name="Paggi R.A."/>
            <person name="Detter J.C."/>
            <person name="Davenport K.W."/>
            <person name="Goodwin L.A."/>
            <person name="Kyrpides N."/>
            <person name="Tapia R."/>
            <person name="Pitluck S."/>
            <person name="Lucas S."/>
            <person name="Woyke T."/>
            <person name="Maupin-Furlow J.A."/>
        </authorList>
    </citation>
    <scope>NUCLEOTIDE SEQUENCE [LARGE SCALE GENOMIC DNA]</scope>
    <source>
        <strain evidence="2">ATCC 43099</strain>
        <strain evidence="4">ATCC 43099 / DSM 3394 / CCM 3739 / CIP 104546 / IAM 13178 / JCM 8861 / NBRC 102185 / NCIMB 2190 / MS3</strain>
    </source>
</reference>
<dbReference type="HOGENOM" id="CLU_054184_0_1_2"/>
<evidence type="ECO:0000313" key="2">
    <source>
        <dbReference type="EMBL" id="ADD07729.1"/>
    </source>
</evidence>
<dbReference type="PATRIC" id="fig|547559.17.peg.4135"/>
<keyword evidence="4" id="KW-1185">Reference proteome</keyword>
<gene>
    <name evidence="2" type="ordered locus">Nmag_4221</name>
    <name evidence="3" type="ORF">C500_20970</name>
</gene>
<reference evidence="2" key="4">
    <citation type="submission" date="2016-09" db="EMBL/GenBank/DDBJ databases">
        <authorList>
            <person name="Pfeiffer F."/>
        </authorList>
    </citation>
    <scope>NUCLEOTIDE SEQUENCE</scope>
    <source>
        <strain evidence="2">ATCC 43099</strain>
        <plasmid evidence="2">pNMAG03</plasmid>
    </source>
</reference>
<proteinExistence type="predicted"/>
<dbReference type="EMBL" id="CP001935">
    <property type="protein sequence ID" value="ADD07729.1"/>
    <property type="molecule type" value="Genomic_DNA"/>
</dbReference>